<gene>
    <name evidence="1" type="ORF">LITE_LOCUS31868</name>
</gene>
<dbReference type="Pfam" id="PF05910">
    <property type="entry name" value="DUF868"/>
    <property type="match status" value="1"/>
</dbReference>
<proteinExistence type="predicted"/>
<reference evidence="1" key="1">
    <citation type="submission" date="2022-08" db="EMBL/GenBank/DDBJ databases">
        <authorList>
            <person name="Gutierrez-Valencia J."/>
        </authorList>
    </citation>
    <scope>NUCLEOTIDE SEQUENCE</scope>
</reference>
<dbReference type="PANTHER" id="PTHR31972">
    <property type="entry name" value="EXPRESSED PROTEIN"/>
    <property type="match status" value="1"/>
</dbReference>
<protein>
    <submittedName>
        <fullName evidence="1">Uncharacterized protein</fullName>
    </submittedName>
</protein>
<evidence type="ECO:0000313" key="2">
    <source>
        <dbReference type="Proteomes" id="UP001154282"/>
    </source>
</evidence>
<organism evidence="1 2">
    <name type="scientific">Linum tenue</name>
    <dbReference type="NCBI Taxonomy" id="586396"/>
    <lineage>
        <taxon>Eukaryota</taxon>
        <taxon>Viridiplantae</taxon>
        <taxon>Streptophyta</taxon>
        <taxon>Embryophyta</taxon>
        <taxon>Tracheophyta</taxon>
        <taxon>Spermatophyta</taxon>
        <taxon>Magnoliopsida</taxon>
        <taxon>eudicotyledons</taxon>
        <taxon>Gunneridae</taxon>
        <taxon>Pentapetalae</taxon>
        <taxon>rosids</taxon>
        <taxon>fabids</taxon>
        <taxon>Malpighiales</taxon>
        <taxon>Linaceae</taxon>
        <taxon>Linum</taxon>
    </lineage>
</organism>
<evidence type="ECO:0000313" key="1">
    <source>
        <dbReference type="EMBL" id="CAI0454141.1"/>
    </source>
</evidence>
<accession>A0AAV0N682</accession>
<dbReference type="AlphaFoldDB" id="A0AAV0N682"/>
<sequence>MQWNFRGNQTIFVDGLLVDLMWDVHDWFFHPEATTATAPAAAVFMFRTRSGLDSRLWPEEKLAQKEKSVAAATTET</sequence>
<dbReference type="PANTHER" id="PTHR31972:SF48">
    <property type="entry name" value="OS04G0407500 PROTEIN"/>
    <property type="match status" value="1"/>
</dbReference>
<comment type="caution">
    <text evidence="1">The sequence shown here is derived from an EMBL/GenBank/DDBJ whole genome shotgun (WGS) entry which is preliminary data.</text>
</comment>
<dbReference type="EMBL" id="CAMGYJ010000008">
    <property type="protein sequence ID" value="CAI0454141.1"/>
    <property type="molecule type" value="Genomic_DNA"/>
</dbReference>
<dbReference type="Proteomes" id="UP001154282">
    <property type="component" value="Unassembled WGS sequence"/>
</dbReference>
<dbReference type="InterPro" id="IPR008586">
    <property type="entry name" value="DUF868_pln"/>
</dbReference>
<keyword evidence="2" id="KW-1185">Reference proteome</keyword>
<name>A0AAV0N682_9ROSI</name>